<dbReference type="AlphaFoldDB" id="A0A499S772"/>
<geneLocation type="plasmid" evidence="1">
    <name>pCH8</name>
</geneLocation>
<evidence type="ECO:0000313" key="1">
    <source>
        <dbReference type="EMBL" id="AYK28012.1"/>
    </source>
</evidence>
<proteinExistence type="predicted"/>
<protein>
    <submittedName>
        <fullName evidence="1">Uncharacterized protein</fullName>
    </submittedName>
</protein>
<organism evidence="1">
    <name type="scientific">Staphylococcus aureus</name>
    <dbReference type="NCBI Taxonomy" id="1280"/>
    <lineage>
        <taxon>Bacteria</taxon>
        <taxon>Bacillati</taxon>
        <taxon>Bacillota</taxon>
        <taxon>Bacilli</taxon>
        <taxon>Bacillales</taxon>
        <taxon>Staphylococcaceae</taxon>
        <taxon>Staphylococcus</taxon>
    </lineage>
</organism>
<sequence length="77" mass="9212">MYLVFSRQLNLNTGVSLCQKFLSRIKNSSNTLTSTFDEQFQKDCYFYIVSRQEETRFQLVSKTKIKKSNLTFFIIFF</sequence>
<gene>
    <name evidence="1" type="ORF">D0Y74_i00010</name>
</gene>
<reference evidence="1" key="1">
    <citation type="journal article" date="2019" name="Front. Microbiol.">
        <title>Prevalence of Antibiotic and Heavy Metal Resistance Determinants and Virulence-Related Genetic Elements in Plasmids of Staphylococcus aureus.</title>
        <authorList>
            <person name="Bukowski M."/>
            <person name="Piwowarczyk R."/>
            <person name="Madry A."/>
            <person name="Zagorski-Przybylo R."/>
            <person name="Hydzik M."/>
            <person name="Wladyka B."/>
        </authorList>
    </citation>
    <scope>NUCLEOTIDE SEQUENCE</scope>
    <source>
        <strain evidence="1">Ch8</strain>
        <plasmid evidence="1">pCH8</plasmid>
    </source>
</reference>
<keyword evidence="1" id="KW-0614">Plasmid</keyword>
<accession>A0A499S772</accession>
<name>A0A499S772_STAAU</name>
<dbReference type="EMBL" id="MH785245">
    <property type="protein sequence ID" value="AYK28012.1"/>
    <property type="molecule type" value="Genomic_DNA"/>
</dbReference>